<dbReference type="SUPFAM" id="SSF55961">
    <property type="entry name" value="Bet v1-like"/>
    <property type="match status" value="1"/>
</dbReference>
<dbReference type="PROSITE" id="PS51296">
    <property type="entry name" value="RIESKE"/>
    <property type="match status" value="1"/>
</dbReference>
<dbReference type="Proteomes" id="UP000318578">
    <property type="component" value="Unassembled WGS sequence"/>
</dbReference>
<dbReference type="CDD" id="cd03469">
    <property type="entry name" value="Rieske_RO_Alpha_N"/>
    <property type="match status" value="1"/>
</dbReference>
<dbReference type="GO" id="GO:0016705">
    <property type="term" value="F:oxidoreductase activity, acting on paired donors, with incorporation or reduction of molecular oxygen"/>
    <property type="evidence" value="ECO:0007669"/>
    <property type="project" value="UniProtKB-ARBA"/>
</dbReference>
<keyword evidence="2" id="KW-0001">2Fe-2S</keyword>
<dbReference type="InterPro" id="IPR017941">
    <property type="entry name" value="Rieske_2Fe-2S"/>
</dbReference>
<evidence type="ECO:0000256" key="7">
    <source>
        <dbReference type="SAM" id="MobiDB-lite"/>
    </source>
</evidence>
<dbReference type="PRINTS" id="PR00090">
    <property type="entry name" value="RNGDIOXGNASE"/>
</dbReference>
<proteinExistence type="predicted"/>
<evidence type="ECO:0000256" key="5">
    <source>
        <dbReference type="ARBA" id="ARBA00023004"/>
    </source>
</evidence>
<dbReference type="Gene3D" id="2.102.10.10">
    <property type="entry name" value="Rieske [2Fe-2S] iron-sulphur domain"/>
    <property type="match status" value="1"/>
</dbReference>
<comment type="cofactor">
    <cofactor evidence="1">
        <name>Fe cation</name>
        <dbReference type="ChEBI" id="CHEBI:24875"/>
    </cofactor>
</comment>
<evidence type="ECO:0000313" key="9">
    <source>
        <dbReference type="EMBL" id="TVT23008.1"/>
    </source>
</evidence>
<protein>
    <submittedName>
        <fullName evidence="9">Rieske 2Fe-2S domain-containing protein</fullName>
    </submittedName>
</protein>
<dbReference type="AlphaFoldDB" id="A0A558AFF9"/>
<reference evidence="9 10" key="1">
    <citation type="submission" date="2019-07" db="EMBL/GenBank/DDBJ databases">
        <title>New species of Amycolatopsis and Streptomyces.</title>
        <authorList>
            <person name="Duangmal K."/>
            <person name="Teo W.F.A."/>
            <person name="Lipun K."/>
        </authorList>
    </citation>
    <scope>NUCLEOTIDE SEQUENCE [LARGE SCALE GENOMIC DNA]</scope>
    <source>
        <strain evidence="9 10">JCM 30562</strain>
    </source>
</reference>
<feature type="domain" description="Rieske" evidence="8">
    <location>
        <begin position="66"/>
        <end position="177"/>
    </location>
</feature>
<dbReference type="PANTHER" id="PTHR43756">
    <property type="entry name" value="CHOLINE MONOOXYGENASE, CHLOROPLASTIC"/>
    <property type="match status" value="1"/>
</dbReference>
<evidence type="ECO:0000256" key="3">
    <source>
        <dbReference type="ARBA" id="ARBA00022723"/>
    </source>
</evidence>
<keyword evidence="5" id="KW-0408">Iron</keyword>
<gene>
    <name evidence="9" type="ORF">FNH06_11800</name>
</gene>
<keyword evidence="10" id="KW-1185">Reference proteome</keyword>
<dbReference type="InterPro" id="IPR036922">
    <property type="entry name" value="Rieske_2Fe-2S_sf"/>
</dbReference>
<evidence type="ECO:0000313" key="10">
    <source>
        <dbReference type="Proteomes" id="UP000318578"/>
    </source>
</evidence>
<comment type="caution">
    <text evidence="9">The sequence shown here is derived from an EMBL/GenBank/DDBJ whole genome shotgun (WGS) entry which is preliminary data.</text>
</comment>
<dbReference type="RefSeq" id="WP_144637561.1">
    <property type="nucleotide sequence ID" value="NZ_BNAX01000001.1"/>
</dbReference>
<accession>A0A558AFF9</accession>
<keyword evidence="4" id="KW-0560">Oxidoreductase</keyword>
<dbReference type="Pfam" id="PF00355">
    <property type="entry name" value="Rieske"/>
    <property type="match status" value="1"/>
</dbReference>
<evidence type="ECO:0000259" key="8">
    <source>
        <dbReference type="PROSITE" id="PS51296"/>
    </source>
</evidence>
<dbReference type="Pfam" id="PF00848">
    <property type="entry name" value="Ring_hydroxyl_A"/>
    <property type="match status" value="1"/>
</dbReference>
<dbReference type="InterPro" id="IPR015879">
    <property type="entry name" value="Ring_hydroxy_dOase_asu_C_dom"/>
</dbReference>
<sequence>MTAQIERPAEANTLTEPEAQRCLPDPGVDTSSVPFRMADGVHIPAERYYDQGFADLENEKMWLRTWQWAARLEDLPRVGDYIEYTIVGESVMVVRVDEDTLKVYQNVCPHRATRLAQDCGTFGGGQIVCPFHGWRWNLDGSQSMLYGRRGFVPESVDPAKMALKEVRHEVRYGFVWITFDDDAPSLDEFFGEMDEYLAPVAMERMRFRWWKYTVLPANWKVALEAFMEAYHVMQAHPELALGATGEAYNADAVPYFPRGMGHVDSTAPALPDSAFVLTESPVEGMGFGEWFLSQNQVLFEGTDATNTVRDELIADRVRGKNLPDEELLPAFFQEYYAYAQDAGIPLPPPDPKATSYAFLFPNLVMLGMPGNLLYYRVRPNGTDANSCVFEVFAMQIPITGEEQAPARPEGPIAPEDWPFVLRQDFENILRQQDGYRSRAFSEATMSPRYETMIYTMHNEIDKYIAR</sequence>
<keyword evidence="6" id="KW-0411">Iron-sulfur</keyword>
<dbReference type="Gene3D" id="3.90.380.10">
    <property type="entry name" value="Naphthalene 1,2-dioxygenase Alpha Subunit, Chain A, domain 1"/>
    <property type="match status" value="1"/>
</dbReference>
<evidence type="ECO:0000256" key="6">
    <source>
        <dbReference type="ARBA" id="ARBA00023014"/>
    </source>
</evidence>
<evidence type="ECO:0000256" key="2">
    <source>
        <dbReference type="ARBA" id="ARBA00022714"/>
    </source>
</evidence>
<name>A0A558AFF9_9PSEU</name>
<dbReference type="SUPFAM" id="SSF50022">
    <property type="entry name" value="ISP domain"/>
    <property type="match status" value="1"/>
</dbReference>
<dbReference type="PANTHER" id="PTHR43756:SF5">
    <property type="entry name" value="CHOLINE MONOOXYGENASE, CHLOROPLASTIC"/>
    <property type="match status" value="1"/>
</dbReference>
<dbReference type="InterPro" id="IPR001663">
    <property type="entry name" value="Rng_hydr_dOase-A"/>
</dbReference>
<feature type="region of interest" description="Disordered" evidence="7">
    <location>
        <begin position="1"/>
        <end position="28"/>
    </location>
</feature>
<dbReference type="EMBL" id="VJZA01000014">
    <property type="protein sequence ID" value="TVT23008.1"/>
    <property type="molecule type" value="Genomic_DNA"/>
</dbReference>
<dbReference type="OrthoDB" id="5243643at2"/>
<evidence type="ECO:0000256" key="1">
    <source>
        <dbReference type="ARBA" id="ARBA00001962"/>
    </source>
</evidence>
<dbReference type="GO" id="GO:0005506">
    <property type="term" value="F:iron ion binding"/>
    <property type="evidence" value="ECO:0007669"/>
    <property type="project" value="InterPro"/>
</dbReference>
<evidence type="ECO:0000256" key="4">
    <source>
        <dbReference type="ARBA" id="ARBA00023002"/>
    </source>
</evidence>
<dbReference type="GO" id="GO:0051537">
    <property type="term" value="F:2 iron, 2 sulfur cluster binding"/>
    <property type="evidence" value="ECO:0007669"/>
    <property type="project" value="UniProtKB-KW"/>
</dbReference>
<organism evidence="9 10">
    <name type="scientific">Amycolatopsis acidiphila</name>
    <dbReference type="NCBI Taxonomy" id="715473"/>
    <lineage>
        <taxon>Bacteria</taxon>
        <taxon>Bacillati</taxon>
        <taxon>Actinomycetota</taxon>
        <taxon>Actinomycetes</taxon>
        <taxon>Pseudonocardiales</taxon>
        <taxon>Pseudonocardiaceae</taxon>
        <taxon>Amycolatopsis</taxon>
    </lineage>
</organism>
<keyword evidence="3" id="KW-0479">Metal-binding</keyword>
<dbReference type="GO" id="GO:0004497">
    <property type="term" value="F:monooxygenase activity"/>
    <property type="evidence" value="ECO:0007669"/>
    <property type="project" value="UniProtKB-ARBA"/>
</dbReference>